<protein>
    <submittedName>
        <fullName evidence="2">Uncharacterized protein</fullName>
    </submittedName>
</protein>
<sequence length="41" mass="4893">MPFTKFLCSSRLVLLVDILKCTFFHFPFFFFQYVCSCIFVG</sequence>
<feature type="transmembrane region" description="Helical" evidence="1">
    <location>
        <begin position="12"/>
        <end position="34"/>
    </location>
</feature>
<keyword evidence="1" id="KW-0812">Transmembrane</keyword>
<evidence type="ECO:0000256" key="1">
    <source>
        <dbReference type="SAM" id="Phobius"/>
    </source>
</evidence>
<proteinExistence type="predicted"/>
<keyword evidence="1" id="KW-0472">Membrane</keyword>
<dbReference type="AlphaFoldDB" id="A0A2P2QNB3"/>
<organism evidence="2">
    <name type="scientific">Rhizophora mucronata</name>
    <name type="common">Asiatic mangrove</name>
    <dbReference type="NCBI Taxonomy" id="61149"/>
    <lineage>
        <taxon>Eukaryota</taxon>
        <taxon>Viridiplantae</taxon>
        <taxon>Streptophyta</taxon>
        <taxon>Embryophyta</taxon>
        <taxon>Tracheophyta</taxon>
        <taxon>Spermatophyta</taxon>
        <taxon>Magnoliopsida</taxon>
        <taxon>eudicotyledons</taxon>
        <taxon>Gunneridae</taxon>
        <taxon>Pentapetalae</taxon>
        <taxon>rosids</taxon>
        <taxon>fabids</taxon>
        <taxon>Malpighiales</taxon>
        <taxon>Rhizophoraceae</taxon>
        <taxon>Rhizophora</taxon>
    </lineage>
</organism>
<keyword evidence="1" id="KW-1133">Transmembrane helix</keyword>
<name>A0A2P2QNB3_RHIMU</name>
<accession>A0A2P2QNB3</accession>
<dbReference type="EMBL" id="GGEC01088008">
    <property type="protein sequence ID" value="MBX68492.1"/>
    <property type="molecule type" value="Transcribed_RNA"/>
</dbReference>
<evidence type="ECO:0000313" key="2">
    <source>
        <dbReference type="EMBL" id="MBX68492.1"/>
    </source>
</evidence>
<reference evidence="2" key="1">
    <citation type="submission" date="2018-02" db="EMBL/GenBank/DDBJ databases">
        <title>Rhizophora mucronata_Transcriptome.</title>
        <authorList>
            <person name="Meera S.P."/>
            <person name="Sreeshan A."/>
            <person name="Augustine A."/>
        </authorList>
    </citation>
    <scope>NUCLEOTIDE SEQUENCE</scope>
    <source>
        <tissue evidence="2">Leaf</tissue>
    </source>
</reference>